<keyword evidence="1" id="KW-0472">Membrane</keyword>
<reference evidence="2" key="1">
    <citation type="submission" date="2022-12" db="EMBL/GenBank/DDBJ databases">
        <authorList>
            <person name="Petersen C."/>
        </authorList>
    </citation>
    <scope>NUCLEOTIDE SEQUENCE</scope>
    <source>
        <strain evidence="2">IBT 35675</strain>
    </source>
</reference>
<feature type="transmembrane region" description="Helical" evidence="1">
    <location>
        <begin position="12"/>
        <end position="39"/>
    </location>
</feature>
<accession>A0A9W9RVZ7</accession>
<keyword evidence="3" id="KW-1185">Reference proteome</keyword>
<sequence length="79" mass="8768">MYIGERIEGWQLVCCFQTTFSIVSIDICIGAFIIGVLFIGIVFIGIFFIGIFFIGIFPTGIVFIGIFSICRNSIIGFDL</sequence>
<dbReference type="EMBL" id="JAPZBR010000001">
    <property type="protein sequence ID" value="KAJ5366660.1"/>
    <property type="molecule type" value="Genomic_DNA"/>
</dbReference>
<evidence type="ECO:0000313" key="3">
    <source>
        <dbReference type="Proteomes" id="UP001148299"/>
    </source>
</evidence>
<proteinExistence type="predicted"/>
<dbReference type="AlphaFoldDB" id="A0A9W9RVZ7"/>
<reference evidence="2" key="2">
    <citation type="journal article" date="2023" name="IMA Fungus">
        <title>Comparative genomic study of the Penicillium genus elucidates a diverse pangenome and 15 lateral gene transfer events.</title>
        <authorList>
            <person name="Petersen C."/>
            <person name="Sorensen T."/>
            <person name="Nielsen M.R."/>
            <person name="Sondergaard T.E."/>
            <person name="Sorensen J.L."/>
            <person name="Fitzpatrick D.A."/>
            <person name="Frisvad J.C."/>
            <person name="Nielsen K.L."/>
        </authorList>
    </citation>
    <scope>NUCLEOTIDE SEQUENCE</scope>
    <source>
        <strain evidence="2">IBT 35675</strain>
    </source>
</reference>
<keyword evidence="1" id="KW-0812">Transmembrane</keyword>
<gene>
    <name evidence="2" type="ORF">N7541_000601</name>
</gene>
<dbReference type="Proteomes" id="UP001148299">
    <property type="component" value="Unassembled WGS sequence"/>
</dbReference>
<protein>
    <submittedName>
        <fullName evidence="2">Uncharacterized protein</fullName>
    </submittedName>
</protein>
<evidence type="ECO:0000256" key="1">
    <source>
        <dbReference type="SAM" id="Phobius"/>
    </source>
</evidence>
<feature type="transmembrane region" description="Helical" evidence="1">
    <location>
        <begin position="45"/>
        <end position="70"/>
    </location>
</feature>
<evidence type="ECO:0000313" key="2">
    <source>
        <dbReference type="EMBL" id="KAJ5366660.1"/>
    </source>
</evidence>
<organism evidence="2 3">
    <name type="scientific">Penicillium brevicompactum</name>
    <dbReference type="NCBI Taxonomy" id="5074"/>
    <lineage>
        <taxon>Eukaryota</taxon>
        <taxon>Fungi</taxon>
        <taxon>Dikarya</taxon>
        <taxon>Ascomycota</taxon>
        <taxon>Pezizomycotina</taxon>
        <taxon>Eurotiomycetes</taxon>
        <taxon>Eurotiomycetidae</taxon>
        <taxon>Eurotiales</taxon>
        <taxon>Aspergillaceae</taxon>
        <taxon>Penicillium</taxon>
    </lineage>
</organism>
<name>A0A9W9RVZ7_PENBR</name>
<comment type="caution">
    <text evidence="2">The sequence shown here is derived from an EMBL/GenBank/DDBJ whole genome shotgun (WGS) entry which is preliminary data.</text>
</comment>
<keyword evidence="1" id="KW-1133">Transmembrane helix</keyword>